<keyword evidence="2" id="KW-0472">Membrane</keyword>
<feature type="region of interest" description="Disordered" evidence="1">
    <location>
        <begin position="31"/>
        <end position="54"/>
    </location>
</feature>
<proteinExistence type="predicted"/>
<dbReference type="EMBL" id="JAATHJ010000004">
    <property type="protein sequence ID" value="NJP36836.1"/>
    <property type="molecule type" value="Genomic_DNA"/>
</dbReference>
<reference evidence="3 4" key="1">
    <citation type="submission" date="2020-03" db="EMBL/GenBank/DDBJ databases">
        <title>Assessment of the enzymatic potential of alkaline-tolerant lipase obtained from Bacillus luteus H11 (technogenic soil) for the bioremediation of saline soils contaminated with petroleum substances.</title>
        <authorList>
            <person name="Kalwasinska A."/>
        </authorList>
    </citation>
    <scope>NUCLEOTIDE SEQUENCE [LARGE SCALE GENOMIC DNA]</scope>
    <source>
        <strain evidence="3 4">H11</strain>
    </source>
</reference>
<keyword evidence="4" id="KW-1185">Reference proteome</keyword>
<keyword evidence="2" id="KW-0812">Transmembrane</keyword>
<sequence>MGDLFGNLQSLLIPVLLIAMFLVYASTASKRNDHMRDVERRAKEAEEKEKHRHE</sequence>
<evidence type="ECO:0000313" key="3">
    <source>
        <dbReference type="EMBL" id="NJP36836.1"/>
    </source>
</evidence>
<evidence type="ECO:0000256" key="1">
    <source>
        <dbReference type="SAM" id="MobiDB-lite"/>
    </source>
</evidence>
<evidence type="ECO:0000313" key="4">
    <source>
        <dbReference type="Proteomes" id="UP000752012"/>
    </source>
</evidence>
<evidence type="ECO:0000256" key="2">
    <source>
        <dbReference type="SAM" id="Phobius"/>
    </source>
</evidence>
<protein>
    <submittedName>
        <fullName evidence="3">Uncharacterized protein</fullName>
    </submittedName>
</protein>
<dbReference type="RefSeq" id="WP_168005123.1">
    <property type="nucleotide sequence ID" value="NZ_JAATHJ010000004.1"/>
</dbReference>
<keyword evidence="2" id="KW-1133">Transmembrane helix</keyword>
<accession>A0A969PMC1</accession>
<organism evidence="3 4">
    <name type="scientific">Alkalicoccus luteus</name>
    <dbReference type="NCBI Taxonomy" id="1237094"/>
    <lineage>
        <taxon>Bacteria</taxon>
        <taxon>Bacillati</taxon>
        <taxon>Bacillota</taxon>
        <taxon>Bacilli</taxon>
        <taxon>Bacillales</taxon>
        <taxon>Bacillaceae</taxon>
        <taxon>Alkalicoccus</taxon>
    </lineage>
</organism>
<dbReference type="Proteomes" id="UP000752012">
    <property type="component" value="Unassembled WGS sequence"/>
</dbReference>
<dbReference type="AlphaFoldDB" id="A0A969PMC1"/>
<name>A0A969PMC1_9BACI</name>
<comment type="caution">
    <text evidence="3">The sequence shown here is derived from an EMBL/GenBank/DDBJ whole genome shotgun (WGS) entry which is preliminary data.</text>
</comment>
<gene>
    <name evidence="3" type="ORF">HCN83_04470</name>
</gene>
<feature type="transmembrane region" description="Helical" evidence="2">
    <location>
        <begin position="6"/>
        <end position="26"/>
    </location>
</feature>